<dbReference type="Proteomes" id="UP000325563">
    <property type="component" value="Chromosome"/>
</dbReference>
<reference evidence="2 3" key="1">
    <citation type="submission" date="2017-09" db="EMBL/GenBank/DDBJ databases">
        <authorList>
            <person name="Lee N."/>
            <person name="Cho B.-K."/>
        </authorList>
    </citation>
    <scope>NUCLEOTIDE SEQUENCE [LARGE SCALE GENOMIC DNA]</scope>
    <source>
        <strain evidence="2 3">ATCC 27476</strain>
    </source>
</reference>
<dbReference type="Gene3D" id="3.30.2310.20">
    <property type="entry name" value="RelE-like"/>
    <property type="match status" value="1"/>
</dbReference>
<name>A0A5J6JBV1_STRVI</name>
<evidence type="ECO:0000313" key="2">
    <source>
        <dbReference type="EMBL" id="QEV47202.1"/>
    </source>
</evidence>
<dbReference type="EMBL" id="CP023692">
    <property type="protein sequence ID" value="QEV47202.1"/>
    <property type="molecule type" value="Genomic_DNA"/>
</dbReference>
<dbReference type="KEGG" id="svn:CP980_20805"/>
<dbReference type="InterPro" id="IPR007712">
    <property type="entry name" value="RelE/ParE_toxin"/>
</dbReference>
<evidence type="ECO:0000313" key="3">
    <source>
        <dbReference type="Proteomes" id="UP000325563"/>
    </source>
</evidence>
<dbReference type="AlphaFoldDB" id="A0A5J6JBV1"/>
<keyword evidence="1" id="KW-1277">Toxin-antitoxin system</keyword>
<gene>
    <name evidence="2" type="ORF">CP980_20805</name>
</gene>
<organism evidence="2 3">
    <name type="scientific">Streptomyces vinaceus</name>
    <dbReference type="NCBI Taxonomy" id="1960"/>
    <lineage>
        <taxon>Bacteria</taxon>
        <taxon>Bacillati</taxon>
        <taxon>Actinomycetota</taxon>
        <taxon>Actinomycetes</taxon>
        <taxon>Kitasatosporales</taxon>
        <taxon>Streptomycetaceae</taxon>
        <taxon>Streptomyces</taxon>
    </lineage>
</organism>
<dbReference type="SUPFAM" id="SSF143011">
    <property type="entry name" value="RelE-like"/>
    <property type="match status" value="1"/>
</dbReference>
<dbReference type="GeneID" id="95612983"/>
<dbReference type="Pfam" id="PF05016">
    <property type="entry name" value="ParE_toxin"/>
    <property type="match status" value="1"/>
</dbReference>
<sequence length="100" mass="11514">MTERRHLTRFRAAARRELGKIPQSDAIRILRRLAELQQALDAGSTDAFDIKALQGHTAHWRLRIGDYRAVYTLEEGPHGELVVTVWVVAVGHRREIYRSL</sequence>
<keyword evidence="3" id="KW-1185">Reference proteome</keyword>
<evidence type="ECO:0000256" key="1">
    <source>
        <dbReference type="ARBA" id="ARBA00022649"/>
    </source>
</evidence>
<protein>
    <submittedName>
        <fullName evidence="2">Type II toxin-antitoxin system RelE/ParE family toxin</fullName>
    </submittedName>
</protein>
<dbReference type="RefSeq" id="WP_150528796.1">
    <property type="nucleotide sequence ID" value="NZ_BNBW01000004.1"/>
</dbReference>
<accession>A0A5J6JBV1</accession>
<proteinExistence type="predicted"/>
<dbReference type="InterPro" id="IPR035093">
    <property type="entry name" value="RelE/ParE_toxin_dom_sf"/>
</dbReference>